<organism evidence="1">
    <name type="scientific">Arundo donax</name>
    <name type="common">Giant reed</name>
    <name type="synonym">Donax arundinaceus</name>
    <dbReference type="NCBI Taxonomy" id="35708"/>
    <lineage>
        <taxon>Eukaryota</taxon>
        <taxon>Viridiplantae</taxon>
        <taxon>Streptophyta</taxon>
        <taxon>Embryophyta</taxon>
        <taxon>Tracheophyta</taxon>
        <taxon>Spermatophyta</taxon>
        <taxon>Magnoliopsida</taxon>
        <taxon>Liliopsida</taxon>
        <taxon>Poales</taxon>
        <taxon>Poaceae</taxon>
        <taxon>PACMAD clade</taxon>
        <taxon>Arundinoideae</taxon>
        <taxon>Arundineae</taxon>
        <taxon>Arundo</taxon>
    </lineage>
</organism>
<protein>
    <submittedName>
        <fullName evidence="1">Uncharacterized protein</fullName>
    </submittedName>
</protein>
<proteinExistence type="predicted"/>
<sequence>MQNTNGHEAEHLPDYDIPDEPEDLTTLVFLSYWSCMPEHIFVHVCILAVKKRETSFKQV</sequence>
<dbReference type="EMBL" id="GBRH01262078">
    <property type="protein sequence ID" value="JAD35817.1"/>
    <property type="molecule type" value="Transcribed_RNA"/>
</dbReference>
<evidence type="ECO:0000313" key="1">
    <source>
        <dbReference type="EMBL" id="JAD35817.1"/>
    </source>
</evidence>
<name>A0A0A8ZLT6_ARUDO</name>
<accession>A0A0A8ZLT6</accession>
<dbReference type="AlphaFoldDB" id="A0A0A8ZLT6"/>
<reference evidence="1" key="1">
    <citation type="submission" date="2014-09" db="EMBL/GenBank/DDBJ databases">
        <authorList>
            <person name="Magalhaes I.L.F."/>
            <person name="Oliveira U."/>
            <person name="Santos F.R."/>
            <person name="Vidigal T.H.D.A."/>
            <person name="Brescovit A.D."/>
            <person name="Santos A.J."/>
        </authorList>
    </citation>
    <scope>NUCLEOTIDE SEQUENCE</scope>
    <source>
        <tissue evidence="1">Shoot tissue taken approximately 20 cm above the soil surface</tissue>
    </source>
</reference>
<reference evidence="1" key="2">
    <citation type="journal article" date="2015" name="Data Brief">
        <title>Shoot transcriptome of the giant reed, Arundo donax.</title>
        <authorList>
            <person name="Barrero R.A."/>
            <person name="Guerrero F.D."/>
            <person name="Moolhuijzen P."/>
            <person name="Goolsby J.A."/>
            <person name="Tidwell J."/>
            <person name="Bellgard S.E."/>
            <person name="Bellgard M.I."/>
        </authorList>
    </citation>
    <scope>NUCLEOTIDE SEQUENCE</scope>
    <source>
        <tissue evidence="1">Shoot tissue taken approximately 20 cm above the soil surface</tissue>
    </source>
</reference>